<feature type="binding site" evidence="10">
    <location>
        <begin position="152"/>
        <end position="155"/>
    </location>
    <ligand>
        <name>substrate</name>
    </ligand>
</feature>
<dbReference type="Pfam" id="PF00984">
    <property type="entry name" value="UDPG_MGDP_dh"/>
    <property type="match status" value="1"/>
</dbReference>
<dbReference type="InterPro" id="IPR001732">
    <property type="entry name" value="UDP-Glc/GDP-Man_DH_N"/>
</dbReference>
<feature type="binding site" evidence="10">
    <location>
        <begin position="253"/>
        <end position="257"/>
    </location>
    <ligand>
        <name>substrate</name>
    </ligand>
</feature>
<dbReference type="InterPro" id="IPR014026">
    <property type="entry name" value="UDP-Glc/GDP-Man_DH_dimer"/>
</dbReference>
<evidence type="ECO:0000256" key="6">
    <source>
        <dbReference type="ARBA" id="ARBA00023027"/>
    </source>
</evidence>
<dbReference type="NCBIfam" id="TIGR03026">
    <property type="entry name" value="NDP-sugDHase"/>
    <property type="match status" value="1"/>
</dbReference>
<dbReference type="Pfam" id="PF03721">
    <property type="entry name" value="UDPG_MGDP_dh_N"/>
    <property type="match status" value="1"/>
</dbReference>
<evidence type="ECO:0000256" key="9">
    <source>
        <dbReference type="PIRSR" id="PIRSR500134-1"/>
    </source>
</evidence>
<comment type="pathway">
    <text evidence="1">Nucleotide-sugar biosynthesis; UDP-alpha-D-glucuronate biosynthesis; UDP-alpha-D-glucuronate from UDP-alpha-D-glucose: step 1/1.</text>
</comment>
<evidence type="ECO:0000256" key="5">
    <source>
        <dbReference type="ARBA" id="ARBA00023002"/>
    </source>
</evidence>
<keyword evidence="17" id="KW-1185">Reference proteome</keyword>
<evidence type="ECO:0000313" key="15">
    <source>
        <dbReference type="EMBL" id="UWU18619.1"/>
    </source>
</evidence>
<evidence type="ECO:0000313" key="16">
    <source>
        <dbReference type="Proteomes" id="UP000232164"/>
    </source>
</evidence>
<feature type="binding site" evidence="11">
    <location>
        <position position="30"/>
    </location>
    <ligand>
        <name>NAD(+)</name>
        <dbReference type="ChEBI" id="CHEBI:57540"/>
    </ligand>
</feature>
<feature type="region of interest" description="Disordered" evidence="12">
    <location>
        <begin position="439"/>
        <end position="461"/>
    </location>
</feature>
<dbReference type="SUPFAM" id="SSF51735">
    <property type="entry name" value="NAD(P)-binding Rossmann-fold domains"/>
    <property type="match status" value="1"/>
</dbReference>
<dbReference type="UniPathway" id="UPA00038">
    <property type="reaction ID" value="UER00491"/>
</dbReference>
<dbReference type="GO" id="GO:0000271">
    <property type="term" value="P:polysaccharide biosynthetic process"/>
    <property type="evidence" value="ECO:0007669"/>
    <property type="project" value="InterPro"/>
</dbReference>
<dbReference type="PANTHER" id="PTHR43750">
    <property type="entry name" value="UDP-GLUCOSE 6-DEHYDROGENASE TUAD"/>
    <property type="match status" value="1"/>
</dbReference>
<evidence type="ECO:0000256" key="1">
    <source>
        <dbReference type="ARBA" id="ARBA00004701"/>
    </source>
</evidence>
<evidence type="ECO:0000259" key="13">
    <source>
        <dbReference type="SMART" id="SM00984"/>
    </source>
</evidence>
<evidence type="ECO:0000256" key="3">
    <source>
        <dbReference type="ARBA" id="ARBA00012954"/>
    </source>
</evidence>
<dbReference type="EC" id="1.1.1.22" evidence="3 8"/>
<feature type="binding site" evidence="11">
    <location>
        <position position="122"/>
    </location>
    <ligand>
        <name>NAD(+)</name>
        <dbReference type="ChEBI" id="CHEBI:57540"/>
    </ligand>
</feature>
<dbReference type="PIRSF" id="PIRSF500134">
    <property type="entry name" value="UDPglc_DH_bac"/>
    <property type="match status" value="1"/>
</dbReference>
<feature type="active site" description="Nucleophile" evidence="9">
    <location>
        <position position="264"/>
    </location>
</feature>
<dbReference type="InterPro" id="IPR036220">
    <property type="entry name" value="UDP-Glc/GDP-Man_DH_C_sf"/>
</dbReference>
<evidence type="ECO:0000256" key="2">
    <source>
        <dbReference type="ARBA" id="ARBA00006601"/>
    </source>
</evidence>
<keyword evidence="5 8" id="KW-0560">Oxidoreductase</keyword>
<dbReference type="Proteomes" id="UP000232164">
    <property type="component" value="Unassembled WGS sequence"/>
</dbReference>
<evidence type="ECO:0000256" key="10">
    <source>
        <dbReference type="PIRSR" id="PIRSR500134-2"/>
    </source>
</evidence>
<evidence type="ECO:0000256" key="12">
    <source>
        <dbReference type="SAM" id="MobiDB-lite"/>
    </source>
</evidence>
<evidence type="ECO:0000256" key="11">
    <source>
        <dbReference type="PIRSR" id="PIRSR500134-3"/>
    </source>
</evidence>
<dbReference type="GO" id="GO:0003979">
    <property type="term" value="F:UDP-glucose 6-dehydrogenase activity"/>
    <property type="evidence" value="ECO:0007669"/>
    <property type="project" value="UniProtKB-EC"/>
</dbReference>
<accession>A0A2N0DGX8</accession>
<feature type="compositionally biased region" description="Polar residues" evidence="12">
    <location>
        <begin position="439"/>
        <end position="454"/>
    </location>
</feature>
<comment type="catalytic activity">
    <reaction evidence="7 8">
        <text>UDP-alpha-D-glucose + 2 NAD(+) + H2O = UDP-alpha-D-glucuronate + 2 NADH + 3 H(+)</text>
        <dbReference type="Rhea" id="RHEA:23596"/>
        <dbReference type="ChEBI" id="CHEBI:15377"/>
        <dbReference type="ChEBI" id="CHEBI:15378"/>
        <dbReference type="ChEBI" id="CHEBI:57540"/>
        <dbReference type="ChEBI" id="CHEBI:57945"/>
        <dbReference type="ChEBI" id="CHEBI:58052"/>
        <dbReference type="ChEBI" id="CHEBI:58885"/>
        <dbReference type="EC" id="1.1.1.22"/>
    </reaction>
</comment>
<organism evidence="14 16">
    <name type="scientific">Rhizobium sullae</name>
    <name type="common">Rhizobium hedysari</name>
    <dbReference type="NCBI Taxonomy" id="50338"/>
    <lineage>
        <taxon>Bacteria</taxon>
        <taxon>Pseudomonadati</taxon>
        <taxon>Pseudomonadota</taxon>
        <taxon>Alphaproteobacteria</taxon>
        <taxon>Hyphomicrobiales</taxon>
        <taxon>Rhizobiaceae</taxon>
        <taxon>Rhizobium/Agrobacterium group</taxon>
        <taxon>Rhizobium</taxon>
    </lineage>
</organism>
<evidence type="ECO:0000256" key="7">
    <source>
        <dbReference type="ARBA" id="ARBA00047473"/>
    </source>
</evidence>
<feature type="binding site" evidence="10">
    <location>
        <position position="261"/>
    </location>
    <ligand>
        <name>substrate</name>
    </ligand>
</feature>
<feature type="binding site" evidence="11">
    <location>
        <position position="332"/>
    </location>
    <ligand>
        <name>NAD(+)</name>
        <dbReference type="ChEBI" id="CHEBI:57540"/>
    </ligand>
</feature>
<reference evidence="15" key="3">
    <citation type="submission" date="2022-09" db="EMBL/GenBank/DDBJ databases">
        <title>Australian commercial rhizobial inoculants.</title>
        <authorList>
            <person name="Kohlmeier M.G."/>
            <person name="O'Hara G.W."/>
            <person name="Colombi E."/>
            <person name="Ramsay J.P."/>
            <person name="Terpolilli J."/>
        </authorList>
    </citation>
    <scope>NUCLEOTIDE SEQUENCE</scope>
    <source>
        <strain evidence="15">WSM1592</strain>
        <plasmid evidence="15">pWSM1592_1</plasmid>
    </source>
</reference>
<feature type="binding site" evidence="11">
    <location>
        <position position="155"/>
    </location>
    <ligand>
        <name>NAD(+)</name>
        <dbReference type="ChEBI" id="CHEBI:57540"/>
    </ligand>
</feature>
<dbReference type="SUPFAM" id="SSF52413">
    <property type="entry name" value="UDP-glucose/GDP-mannose dehydrogenase C-terminal domain"/>
    <property type="match status" value="1"/>
</dbReference>
<dbReference type="InterPro" id="IPR014027">
    <property type="entry name" value="UDP-Glc/GDP-Man_DH_C"/>
</dbReference>
<keyword evidence="6 8" id="KW-0520">NAD</keyword>
<evidence type="ECO:0000313" key="17">
    <source>
        <dbReference type="Proteomes" id="UP001060123"/>
    </source>
</evidence>
<dbReference type="SUPFAM" id="SSF48179">
    <property type="entry name" value="6-phosphogluconate dehydrogenase C-terminal domain-like"/>
    <property type="match status" value="1"/>
</dbReference>
<feature type="binding site" evidence="10">
    <location>
        <position position="325"/>
    </location>
    <ligand>
        <name>substrate</name>
    </ligand>
</feature>
<dbReference type="AlphaFoldDB" id="A0A2N0DGX8"/>
<keyword evidence="15" id="KW-0614">Plasmid</keyword>
<dbReference type="PIRSF" id="PIRSF000124">
    <property type="entry name" value="UDPglc_GDPman_dh"/>
    <property type="match status" value="1"/>
</dbReference>
<protein>
    <recommendedName>
        <fullName evidence="4 8">UDP-glucose 6-dehydrogenase</fullName>
        <ecNumber evidence="3 8">1.1.1.22</ecNumber>
    </recommendedName>
</protein>
<evidence type="ECO:0000256" key="4">
    <source>
        <dbReference type="ARBA" id="ARBA00015132"/>
    </source>
</evidence>
<dbReference type="EMBL" id="PIQN01000002">
    <property type="protein sequence ID" value="PKA45358.1"/>
    <property type="molecule type" value="Genomic_DNA"/>
</dbReference>
<dbReference type="GO" id="GO:0051287">
    <property type="term" value="F:NAD binding"/>
    <property type="evidence" value="ECO:0007669"/>
    <property type="project" value="InterPro"/>
</dbReference>
<dbReference type="EMBL" id="CP104144">
    <property type="protein sequence ID" value="UWU18619.1"/>
    <property type="molecule type" value="Genomic_DNA"/>
</dbReference>
<dbReference type="InterPro" id="IPR036291">
    <property type="entry name" value="NAD(P)-bd_dom_sf"/>
</dbReference>
<dbReference type="Gene3D" id="1.20.5.100">
    <property type="entry name" value="Cytochrome c1, transmembrane anchor, C-terminal"/>
    <property type="match status" value="1"/>
</dbReference>
<gene>
    <name evidence="14" type="ORF">CWR43_00605</name>
    <name evidence="15" type="ORF">N2599_25735</name>
</gene>
<name>A0A2N0DGX8_RHISU</name>
<reference evidence="14 16" key="2">
    <citation type="submission" date="2017-12" db="EMBL/GenBank/DDBJ databases">
        <title>Genome sequence of Rhizobium sullae HCNT1 isolated from Sulla coronaria nodules and featuring peculiar denitrification phenotypes.</title>
        <authorList>
            <person name="De Diego-Diaz B."/>
            <person name="Treu L."/>
            <person name="Campanaro S."/>
            <person name="Da Silva Duarte V."/>
            <person name="Basaglia M."/>
            <person name="Favaro L."/>
            <person name="Casella S."/>
            <person name="Squartini A."/>
        </authorList>
    </citation>
    <scope>NUCLEOTIDE SEQUENCE [LARGE SCALE GENOMIC DNA]</scope>
    <source>
        <strain evidence="14 16">HCNT1</strain>
    </source>
</reference>
<feature type="binding site" evidence="11">
    <location>
        <position position="267"/>
    </location>
    <ligand>
        <name>NAD(+)</name>
        <dbReference type="ChEBI" id="CHEBI:57540"/>
    </ligand>
</feature>
<feature type="binding site" evidence="11">
    <location>
        <position position="86"/>
    </location>
    <ligand>
        <name>NAD(+)</name>
        <dbReference type="ChEBI" id="CHEBI:57540"/>
    </ligand>
</feature>
<sequence length="476" mass="51332">MKIAVIGTGYVGLVSGTCFASWGHEVVCVDKNAQKIDGLERGVVPIYEPGLDELVERNSAAGRLSFTCNLAEGLKGASVVFIAVGTPPRAGQGDADLSFVYMAARELAPLIDDDAVVVVKSTVPVGTGDIVQKIIGSVRKTGTFSVASNPEFLREGVAIRDFLEPDRVVIGVEDERARKVLMKLYGAPLEARRTPIVVTQRRTSELTKYAANAFLATKITFINELADLCEQVGSNVSELALGMGLDKRIGTSFLNAGPGYGGSCFPKDTMALLRTAQDYGVAVRIVEETVTANEARKRRMALKVVDALDGDVEGRTIAVLGLTFKPDTDDMRDAPSVPLIETLQRFGATIRAHDPVGMENASRILSDVEFFDDAYECARNADAVVIITEWDSIRKLDLARLKKTMRQAVLIDLRNAFEHGVAEEIGFRVSAIGRSTTARYDGSTTGALPHTSEQVHPGRKREGAHFEIAGGSNDNL</sequence>
<evidence type="ECO:0000256" key="8">
    <source>
        <dbReference type="PIRNR" id="PIRNR000124"/>
    </source>
</evidence>
<geneLocation type="plasmid" evidence="15 17">
    <name>pWSM1592_1</name>
</geneLocation>
<dbReference type="Pfam" id="PF03720">
    <property type="entry name" value="UDPG_MGDP_dh_C"/>
    <property type="match status" value="1"/>
</dbReference>
<dbReference type="Proteomes" id="UP001060123">
    <property type="component" value="Plasmid pWSM1592_1"/>
</dbReference>
<feature type="binding site" evidence="10">
    <location>
        <position position="208"/>
    </location>
    <ligand>
        <name>substrate</name>
    </ligand>
</feature>
<evidence type="ECO:0000313" key="14">
    <source>
        <dbReference type="EMBL" id="PKA45358.1"/>
    </source>
</evidence>
<reference evidence="14 16" key="1">
    <citation type="submission" date="2017-11" db="EMBL/GenBank/DDBJ databases">
        <authorList>
            <person name="Han C.G."/>
        </authorList>
    </citation>
    <scope>NUCLEOTIDE SEQUENCE [LARGE SCALE GENOMIC DNA]</scope>
    <source>
        <strain evidence="14 16">HCNT1</strain>
    </source>
</reference>
<dbReference type="InterPro" id="IPR017476">
    <property type="entry name" value="UDP-Glc/GDP-Man"/>
</dbReference>
<comment type="similarity">
    <text evidence="2 8">Belongs to the UDP-glucose/GDP-mannose dehydrogenase family.</text>
</comment>
<feature type="domain" description="UDP-glucose/GDP-mannose dehydrogenase C-terminal" evidence="13">
    <location>
        <begin position="318"/>
        <end position="419"/>
    </location>
</feature>
<dbReference type="Gene3D" id="3.40.50.720">
    <property type="entry name" value="NAD(P)-binding Rossmann-like Domain"/>
    <property type="match status" value="2"/>
</dbReference>
<dbReference type="InterPro" id="IPR028357">
    <property type="entry name" value="UDPglc_DH_bac"/>
</dbReference>
<dbReference type="SMART" id="SM00984">
    <property type="entry name" value="UDPG_MGDP_dh_C"/>
    <property type="match status" value="1"/>
</dbReference>
<proteinExistence type="inferred from homology"/>
<dbReference type="RefSeq" id="WP_027512135.1">
    <property type="nucleotide sequence ID" value="NZ_CP104144.1"/>
</dbReference>
<feature type="binding site" evidence="11">
    <location>
        <position position="35"/>
    </location>
    <ligand>
        <name>NAD(+)</name>
        <dbReference type="ChEBI" id="CHEBI:57540"/>
    </ligand>
</feature>
<dbReference type="STRING" id="1041146.GCA_000427985_03227"/>
<dbReference type="InterPro" id="IPR008927">
    <property type="entry name" value="6-PGluconate_DH-like_C_sf"/>
</dbReference>
<dbReference type="GO" id="GO:0006065">
    <property type="term" value="P:UDP-glucuronate biosynthetic process"/>
    <property type="evidence" value="ECO:0007669"/>
    <property type="project" value="UniProtKB-UniPathway"/>
</dbReference>
<dbReference type="PANTHER" id="PTHR43750:SF3">
    <property type="entry name" value="UDP-GLUCOSE 6-DEHYDROGENASE TUAD"/>
    <property type="match status" value="1"/>
</dbReference>